<dbReference type="PANTHER" id="PTHR18950:SF0">
    <property type="entry name" value="PROGESTERONE IMMUNOMODULATORY BINDING FACTOR 1"/>
    <property type="match status" value="1"/>
</dbReference>
<gene>
    <name evidence="3" type="ORF">CSSPJE1EN2_LOCUS14222</name>
</gene>
<dbReference type="InterPro" id="IPR026205">
    <property type="entry name" value="PIBF1"/>
</dbReference>
<feature type="compositionally biased region" description="Polar residues" evidence="2">
    <location>
        <begin position="54"/>
        <end position="68"/>
    </location>
</feature>
<dbReference type="Proteomes" id="UP001497522">
    <property type="component" value="Chromosome 2"/>
</dbReference>
<name>A0ABP1B931_9BRYO</name>
<keyword evidence="4" id="KW-1185">Reference proteome</keyword>
<reference evidence="3 4" key="1">
    <citation type="submission" date="2024-03" db="EMBL/GenBank/DDBJ databases">
        <authorList>
            <consortium name="ELIXIR-Norway"/>
            <consortium name="Elixir Norway"/>
        </authorList>
    </citation>
    <scope>NUCLEOTIDE SEQUENCE [LARGE SCALE GENOMIC DNA]</scope>
</reference>
<feature type="coiled-coil region" evidence="1">
    <location>
        <begin position="346"/>
        <end position="373"/>
    </location>
</feature>
<feature type="compositionally biased region" description="Basic residues" evidence="2">
    <location>
        <begin position="35"/>
        <end position="45"/>
    </location>
</feature>
<evidence type="ECO:0000256" key="1">
    <source>
        <dbReference type="SAM" id="Coils"/>
    </source>
</evidence>
<feature type="coiled-coil region" evidence="1">
    <location>
        <begin position="617"/>
        <end position="707"/>
    </location>
</feature>
<feature type="coiled-coil region" evidence="1">
    <location>
        <begin position="86"/>
        <end position="163"/>
    </location>
</feature>
<sequence>MSRATRHIEKLLHEFRDSPEIELVQQEAGVEAGVNHKRGTPRSSRRGSTGGSTILSDSEGTTTASTSDGARAGLYEAEMSRLVHQLADSRVMVATLEAQVNMLQQEKAHEESERSLYIQRLEAEVAHLENQAETDMVELMRRQNKIEEEMPALEQQLRTIKDVLHDFDVSEPLYLELRGIPEECRTARDHILLLAFEKFYKYREEIEELRRSRDSSREALTRANDEVQKLLREAQRLAAKHAYEVKDMEIDLGATKARLERLEAEATDAMVQIELLTAKGSLYDEVKENLDKLEQQNINAENQKAVMTATLQITVQEKERLLGLIAEKDHTLDLLSMDKIYLSREVQSQTEQVKKLELEVERQHQKLREVKHARTELYQKVLTDNKDSQTANEHRLQAELSRMQVRTHLDIDSIRKEASVVADEKVRTFREMRDAALADAEGARAELRNNKSAYEELFSKYQELQRLTHAKETEDHNSLKLTKFELDRLKVVLDETKSSLQETRIENEALAAKAKILTKKYHDLEAKRPLKELTDELGKPMLELKEELQVTRSCLQQYESNMGVIPSSNHIPLRQGAQDTEDVPRTQAWPLIQELMGLSGLSHLNLQEQGINFATRCIELQHAVRILEKKNLELQEKAAMKEEELIKANMRSTLLHQPQSYLVDAIQSSESQLKQTLQENQELEIQLRRNEEEKRKVSCRLQTLQLDIRKLLQARGSIENLQKLLKEKGIVIDDSAIKTMTASKKIPHVIVQQRKPTSTD</sequence>
<evidence type="ECO:0000313" key="4">
    <source>
        <dbReference type="Proteomes" id="UP001497522"/>
    </source>
</evidence>
<evidence type="ECO:0000256" key="2">
    <source>
        <dbReference type="SAM" id="MobiDB-lite"/>
    </source>
</evidence>
<feature type="region of interest" description="Disordered" evidence="2">
    <location>
        <begin position="28"/>
        <end position="69"/>
    </location>
</feature>
<proteinExistence type="predicted"/>
<dbReference type="EMBL" id="OZ023703">
    <property type="protein sequence ID" value="CAK9871554.1"/>
    <property type="molecule type" value="Genomic_DNA"/>
</dbReference>
<protein>
    <submittedName>
        <fullName evidence="3">Uncharacterized protein</fullName>
    </submittedName>
</protein>
<organism evidence="3 4">
    <name type="scientific">Sphagnum jensenii</name>
    <dbReference type="NCBI Taxonomy" id="128206"/>
    <lineage>
        <taxon>Eukaryota</taxon>
        <taxon>Viridiplantae</taxon>
        <taxon>Streptophyta</taxon>
        <taxon>Embryophyta</taxon>
        <taxon>Bryophyta</taxon>
        <taxon>Sphagnophytina</taxon>
        <taxon>Sphagnopsida</taxon>
        <taxon>Sphagnales</taxon>
        <taxon>Sphagnaceae</taxon>
        <taxon>Sphagnum</taxon>
    </lineage>
</organism>
<accession>A0ABP1B931</accession>
<dbReference type="PANTHER" id="PTHR18950">
    <property type="entry name" value="PROGESTERONE-INDUCED BLOCKING FACTOR 1"/>
    <property type="match status" value="1"/>
</dbReference>
<keyword evidence="1" id="KW-0175">Coiled coil</keyword>
<evidence type="ECO:0000313" key="3">
    <source>
        <dbReference type="EMBL" id="CAK9871554.1"/>
    </source>
</evidence>
<feature type="coiled-coil region" evidence="1">
    <location>
        <begin position="437"/>
        <end position="561"/>
    </location>
</feature>
<feature type="coiled-coil region" evidence="1">
    <location>
        <begin position="206"/>
        <end position="310"/>
    </location>
</feature>